<dbReference type="Proteomes" id="UP000275408">
    <property type="component" value="Unassembled WGS sequence"/>
</dbReference>
<name>A0A3M6V058_POCDA</name>
<reference evidence="1 2" key="1">
    <citation type="journal article" date="2018" name="Sci. Rep.">
        <title>Comparative analysis of the Pocillopora damicornis genome highlights role of immune system in coral evolution.</title>
        <authorList>
            <person name="Cunning R."/>
            <person name="Bay R.A."/>
            <person name="Gillette P."/>
            <person name="Baker A.C."/>
            <person name="Traylor-Knowles N."/>
        </authorList>
    </citation>
    <scope>NUCLEOTIDE SEQUENCE [LARGE SCALE GENOMIC DNA]</scope>
    <source>
        <strain evidence="1">RSMAS</strain>
        <tissue evidence="1">Whole animal</tissue>
    </source>
</reference>
<evidence type="ECO:0000313" key="1">
    <source>
        <dbReference type="EMBL" id="RMX59154.1"/>
    </source>
</evidence>
<evidence type="ECO:0000313" key="2">
    <source>
        <dbReference type="Proteomes" id="UP000275408"/>
    </source>
</evidence>
<keyword evidence="2" id="KW-1185">Reference proteome</keyword>
<comment type="caution">
    <text evidence="1">The sequence shown here is derived from an EMBL/GenBank/DDBJ whole genome shotgun (WGS) entry which is preliminary data.</text>
</comment>
<protein>
    <submittedName>
        <fullName evidence="1">Uncharacterized protein</fullName>
    </submittedName>
</protein>
<organism evidence="1 2">
    <name type="scientific">Pocillopora damicornis</name>
    <name type="common">Cauliflower coral</name>
    <name type="synonym">Millepora damicornis</name>
    <dbReference type="NCBI Taxonomy" id="46731"/>
    <lineage>
        <taxon>Eukaryota</taxon>
        <taxon>Metazoa</taxon>
        <taxon>Cnidaria</taxon>
        <taxon>Anthozoa</taxon>
        <taxon>Hexacorallia</taxon>
        <taxon>Scleractinia</taxon>
        <taxon>Astrocoeniina</taxon>
        <taxon>Pocilloporidae</taxon>
        <taxon>Pocillopora</taxon>
    </lineage>
</organism>
<proteinExistence type="predicted"/>
<dbReference type="AlphaFoldDB" id="A0A3M6V058"/>
<sequence>MQIFALTGRESLNSSVSRDSFINETIVKETCEDVQCGCTDNGLINKIIPESVTVGTLEFRSTETSSSVPEPQIRTKAGVLEKDKSQNGIIIHRKDETQTRTSILDEFI</sequence>
<dbReference type="EMBL" id="RCHS01000399">
    <property type="protein sequence ID" value="RMX59154.1"/>
    <property type="molecule type" value="Genomic_DNA"/>
</dbReference>
<accession>A0A3M6V058</accession>
<dbReference type="OrthoDB" id="6143546at2759"/>
<gene>
    <name evidence="1" type="ORF">pdam_00009789</name>
</gene>